<dbReference type="Pfam" id="PF02620">
    <property type="entry name" value="YceD"/>
    <property type="match status" value="1"/>
</dbReference>
<dbReference type="Proteomes" id="UP000287502">
    <property type="component" value="Chromosome"/>
</dbReference>
<evidence type="ECO:0000313" key="2">
    <source>
        <dbReference type="Proteomes" id="UP000287502"/>
    </source>
</evidence>
<dbReference type="InterPro" id="IPR003772">
    <property type="entry name" value="YceD"/>
</dbReference>
<evidence type="ECO:0000313" key="1">
    <source>
        <dbReference type="EMBL" id="QAR31902.1"/>
    </source>
</evidence>
<dbReference type="RefSeq" id="WP_128465189.1">
    <property type="nucleotide sequence ID" value="NZ_CP035108.1"/>
</dbReference>
<dbReference type="OrthoDB" id="9790372at2"/>
<sequence length="162" mass="17986">MKVILEDIENTGIEIKAESCFAFDGGKFESVIFTGRLLPVGDKKSEFYLDGKITAKVVMPCDRCLEAVSLELGGDVNVRIVRTSAEELPEELELEDDDVSAYTVEGDELETDEITEQEALLLLPMKVTCAKPCGSELIKDENDEIVKEGDPRWDALNKLKNN</sequence>
<reference evidence="1 2" key="1">
    <citation type="submission" date="2019-01" db="EMBL/GenBank/DDBJ databases">
        <title>Geovibrio thiophilus DSM 11263, complete genome.</title>
        <authorList>
            <person name="Spring S."/>
            <person name="Bunk B."/>
            <person name="Sproer C."/>
        </authorList>
    </citation>
    <scope>NUCLEOTIDE SEQUENCE [LARGE SCALE GENOMIC DNA]</scope>
    <source>
        <strain evidence="1 2">DSM 11263</strain>
    </source>
</reference>
<accession>A0A410JUP1</accession>
<dbReference type="KEGG" id="gtl:EP073_00340"/>
<dbReference type="AlphaFoldDB" id="A0A410JUP1"/>
<protein>
    <submittedName>
        <fullName evidence="1">DUF177 domain-containing protein</fullName>
    </submittedName>
</protein>
<name>A0A410JUP1_9BACT</name>
<proteinExistence type="predicted"/>
<keyword evidence="2" id="KW-1185">Reference proteome</keyword>
<organism evidence="1 2">
    <name type="scientific">Geovibrio thiophilus</name>
    <dbReference type="NCBI Taxonomy" id="139438"/>
    <lineage>
        <taxon>Bacteria</taxon>
        <taxon>Pseudomonadati</taxon>
        <taxon>Deferribacterota</taxon>
        <taxon>Deferribacteres</taxon>
        <taxon>Deferribacterales</taxon>
        <taxon>Geovibrionaceae</taxon>
        <taxon>Geovibrio</taxon>
    </lineage>
</organism>
<gene>
    <name evidence="1" type="ORF">EP073_00340</name>
</gene>
<dbReference type="EMBL" id="CP035108">
    <property type="protein sequence ID" value="QAR31902.1"/>
    <property type="molecule type" value="Genomic_DNA"/>
</dbReference>